<protein>
    <submittedName>
        <fullName evidence="7">Uncharacterized protein LOC113080264</fullName>
    </submittedName>
</protein>
<dbReference type="Proteomes" id="UP000515129">
    <property type="component" value="Unplaced"/>
</dbReference>
<keyword evidence="2 4" id="KW-0812">Transmembrane</keyword>
<dbReference type="InterPro" id="IPR036179">
    <property type="entry name" value="Ig-like_dom_sf"/>
</dbReference>
<dbReference type="Pfam" id="PF13843">
    <property type="entry name" value="DDE_Tnp_1_7"/>
    <property type="match status" value="1"/>
</dbReference>
<keyword evidence="4" id="KW-1133">Transmembrane helix</keyword>
<evidence type="ECO:0000259" key="5">
    <source>
        <dbReference type="PROSITE" id="PS50835"/>
    </source>
</evidence>
<feature type="domain" description="Ig-like" evidence="5">
    <location>
        <begin position="870"/>
        <end position="964"/>
    </location>
</feature>
<accession>A0A6P6NJD4</accession>
<feature type="transmembrane region" description="Helical" evidence="4">
    <location>
        <begin position="196"/>
        <end position="214"/>
    </location>
</feature>
<evidence type="ECO:0000256" key="3">
    <source>
        <dbReference type="ARBA" id="ARBA00023136"/>
    </source>
</evidence>
<dbReference type="PROSITE" id="PS50835">
    <property type="entry name" value="IG_LIKE"/>
    <property type="match status" value="3"/>
</dbReference>
<dbReference type="InterPro" id="IPR029526">
    <property type="entry name" value="PGBD"/>
</dbReference>
<dbReference type="PANTHER" id="PTHR11860:SF87">
    <property type="entry name" value="CMRF35-LIKE MOLECULE 8"/>
    <property type="match status" value="1"/>
</dbReference>
<dbReference type="CDD" id="cd05716">
    <property type="entry name" value="IgV_pIgR_like"/>
    <property type="match status" value="2"/>
</dbReference>
<dbReference type="AlphaFoldDB" id="A0A6P6NJD4"/>
<feature type="domain" description="Ig-like" evidence="5">
    <location>
        <begin position="228"/>
        <end position="338"/>
    </location>
</feature>
<dbReference type="InterPro" id="IPR007110">
    <property type="entry name" value="Ig-like_dom"/>
</dbReference>
<name>A0A6P6NJD4_CARAU</name>
<keyword evidence="3 4" id="KW-0472">Membrane</keyword>
<feature type="transmembrane region" description="Helical" evidence="4">
    <location>
        <begin position="1012"/>
        <end position="1037"/>
    </location>
</feature>
<dbReference type="GO" id="GO:0005886">
    <property type="term" value="C:plasma membrane"/>
    <property type="evidence" value="ECO:0007669"/>
    <property type="project" value="TreeGrafter"/>
</dbReference>
<dbReference type="OrthoDB" id="8920197at2759"/>
<dbReference type="PANTHER" id="PTHR11860">
    <property type="entry name" value="POLYMERIC-IMMUNOGLOBULIN RECEPTOR"/>
    <property type="match status" value="1"/>
</dbReference>
<sequence length="1099" mass="124336">MLLHEDISDSALDRKPNDYSELSAEQHQDVARKLLQDVSVKDLYSYLSVVIYMGLVKVPALTDYWNGSIQLQAVQYVDNFYTSPSLFRDLLQKGIWACGTTHSNRYRGDEDERSGEWTELTVPKPAAVADSNKNMGGVDLSDALIGYYTVLRKTKKWYRGLFYHFVDIAVVNTFIIHQQMALAWNQKHKESSMKSWFWSLMTGMTCSFCCSSNYSRTLGQCMPQAQIPNTSVMIQGGDAECVESYSGGSNHVLTVQTGGSVTIPCYYDKKYTQQKKSWFSEIDKTHTYTNTTDQNLSVIDHPDQSLFTVTMRNLQNKHNGDYYCVVETGEQPPKNTIYKVFLKIQSAPDVSVVNSSVSGHEGGDISVQCLYSSGYQNKTKRWCRYKDQRCYTVGRTDTSQNPSVQISDDDERRSFTVLMTGLRRTDSGWYFCSVGDALNPVHITVQRDNENKSEALNPVLITVTEAEPGTVSDKENQTGILKKHNNETKHTEKAQNNGLLIVWLLPALAALLLFLILVGVFTWRWRRRPKQDKPHIRGRNSSRTTDMIFSKPEDPVIYTTINDEIPHDPNKDITYSTIVHDPGSEAMKSPSGDNSALPVKEETQKLQEVTSSSRSYMHMHLADVVTNPVYELPFTHHQRSAADMESLHGPCVLLKYTFKMMKEHPPQRLDETPVGAADTEIKGGRTEPEKDEEEFLEEVCSLFVCAKYNLQLRLRRTRVRRDTVADLLMEKKCSFQVLPFTHSDGHMACSPFLFGVLLCTAGTLSMKTLNHVTLKENGSITIPCLYENQYKPNLKYWCKGYFWASCKVKAHANATGKWTITDYPAYNIFTVKLNNPTSSDSGSYWCAVEIGTHANPDYRKYLYVTVKSAPDVSVSSSSVCGHEGGDISVQCLYSSGYQNKVKQWCRYKDQSCYTVGSADTSQNPSVQIRDDDERRSFTVLMTGLRRTDSGWYFCSVGDLQVPVQLLVQRDNENKTESDDAGLFPSICRNQTAGKNMEDSNFSPDGSSDQMHWTFLLLYTALPLLLLLMLVLVIWRLAQKHKGALIQKRGPDVYSVAKSPMTVAYDTVVFKKAEDGEQNQVSISRPPERYEVIYSTPKLQ</sequence>
<dbReference type="Pfam" id="PF07686">
    <property type="entry name" value="V-set"/>
    <property type="match status" value="4"/>
</dbReference>
<comment type="subcellular location">
    <subcellularLocation>
        <location evidence="1">Membrane</location>
    </subcellularLocation>
</comment>
<proteinExistence type="predicted"/>
<dbReference type="InterPro" id="IPR013106">
    <property type="entry name" value="Ig_V-set"/>
</dbReference>
<feature type="domain" description="Ig-like" evidence="5">
    <location>
        <begin position="348"/>
        <end position="444"/>
    </location>
</feature>
<reference evidence="7" key="1">
    <citation type="submission" date="2025-08" db="UniProtKB">
        <authorList>
            <consortium name="RefSeq"/>
        </authorList>
    </citation>
    <scope>IDENTIFICATION</scope>
    <source>
        <strain evidence="7">Wakin</strain>
        <tissue evidence="7">Muscle</tissue>
    </source>
</reference>
<dbReference type="SUPFAM" id="SSF48726">
    <property type="entry name" value="Immunoglobulin"/>
    <property type="match status" value="4"/>
</dbReference>
<evidence type="ECO:0000313" key="7">
    <source>
        <dbReference type="RefSeq" id="XP_026108251.1"/>
    </source>
</evidence>
<feature type="transmembrane region" description="Helical" evidence="4">
    <location>
        <begin position="161"/>
        <end position="184"/>
    </location>
</feature>
<dbReference type="Gene3D" id="2.60.40.10">
    <property type="entry name" value="Immunoglobulins"/>
    <property type="match status" value="4"/>
</dbReference>
<feature type="transmembrane region" description="Helical" evidence="4">
    <location>
        <begin position="499"/>
        <end position="523"/>
    </location>
</feature>
<dbReference type="InterPro" id="IPR013783">
    <property type="entry name" value="Ig-like_fold"/>
</dbReference>
<evidence type="ECO:0000313" key="6">
    <source>
        <dbReference type="Proteomes" id="UP000515129"/>
    </source>
</evidence>
<dbReference type="InterPro" id="IPR003599">
    <property type="entry name" value="Ig_sub"/>
</dbReference>
<dbReference type="SMART" id="SM00409">
    <property type="entry name" value="IG"/>
    <property type="match status" value="4"/>
</dbReference>
<evidence type="ECO:0000256" key="4">
    <source>
        <dbReference type="SAM" id="Phobius"/>
    </source>
</evidence>
<organism evidence="6 7">
    <name type="scientific">Carassius auratus</name>
    <name type="common">Goldfish</name>
    <dbReference type="NCBI Taxonomy" id="7957"/>
    <lineage>
        <taxon>Eukaryota</taxon>
        <taxon>Metazoa</taxon>
        <taxon>Chordata</taxon>
        <taxon>Craniata</taxon>
        <taxon>Vertebrata</taxon>
        <taxon>Euteleostomi</taxon>
        <taxon>Actinopterygii</taxon>
        <taxon>Neopterygii</taxon>
        <taxon>Teleostei</taxon>
        <taxon>Ostariophysi</taxon>
        <taxon>Cypriniformes</taxon>
        <taxon>Cyprinidae</taxon>
        <taxon>Cyprininae</taxon>
        <taxon>Carassius</taxon>
    </lineage>
</organism>
<dbReference type="InterPro" id="IPR050671">
    <property type="entry name" value="CD300_family_receptors"/>
</dbReference>
<evidence type="ECO:0000256" key="2">
    <source>
        <dbReference type="ARBA" id="ARBA00022692"/>
    </source>
</evidence>
<dbReference type="RefSeq" id="XP_026108251.1">
    <property type="nucleotide sequence ID" value="XM_026252466.1"/>
</dbReference>
<dbReference type="GO" id="GO:0004888">
    <property type="term" value="F:transmembrane signaling receptor activity"/>
    <property type="evidence" value="ECO:0007669"/>
    <property type="project" value="TreeGrafter"/>
</dbReference>
<evidence type="ECO:0000256" key="1">
    <source>
        <dbReference type="ARBA" id="ARBA00004370"/>
    </source>
</evidence>
<gene>
    <name evidence="7" type="primary">LOC113080264</name>
</gene>
<dbReference type="KEGG" id="caua:113080264"/>
<dbReference type="GeneID" id="113080264"/>
<keyword evidence="6" id="KW-1185">Reference proteome</keyword>